<name>A0A6A6TL29_9PLEO</name>
<evidence type="ECO:0000313" key="4">
    <source>
        <dbReference type="Proteomes" id="UP000799324"/>
    </source>
</evidence>
<keyword evidence="4" id="KW-1185">Reference proteome</keyword>
<dbReference type="EMBL" id="MU004305">
    <property type="protein sequence ID" value="KAF2659663.1"/>
    <property type="molecule type" value="Genomic_DNA"/>
</dbReference>
<reference evidence="3" key="1">
    <citation type="journal article" date="2020" name="Stud. Mycol.">
        <title>101 Dothideomycetes genomes: a test case for predicting lifestyles and emergence of pathogens.</title>
        <authorList>
            <person name="Haridas S."/>
            <person name="Albert R."/>
            <person name="Binder M."/>
            <person name="Bloem J."/>
            <person name="Labutti K."/>
            <person name="Salamov A."/>
            <person name="Andreopoulos B."/>
            <person name="Baker S."/>
            <person name="Barry K."/>
            <person name="Bills G."/>
            <person name="Bluhm B."/>
            <person name="Cannon C."/>
            <person name="Castanera R."/>
            <person name="Culley D."/>
            <person name="Daum C."/>
            <person name="Ezra D."/>
            <person name="Gonzalez J."/>
            <person name="Henrissat B."/>
            <person name="Kuo A."/>
            <person name="Liang C."/>
            <person name="Lipzen A."/>
            <person name="Lutzoni F."/>
            <person name="Magnuson J."/>
            <person name="Mondo S."/>
            <person name="Nolan M."/>
            <person name="Ohm R."/>
            <person name="Pangilinan J."/>
            <person name="Park H.-J."/>
            <person name="Ramirez L."/>
            <person name="Alfaro M."/>
            <person name="Sun H."/>
            <person name="Tritt A."/>
            <person name="Yoshinaga Y."/>
            <person name="Zwiers L.-H."/>
            <person name="Turgeon B."/>
            <person name="Goodwin S."/>
            <person name="Spatafora J."/>
            <person name="Crous P."/>
            <person name="Grigoriev I."/>
        </authorList>
    </citation>
    <scope>NUCLEOTIDE SEQUENCE</scope>
    <source>
        <strain evidence="3">CBS 122681</strain>
    </source>
</reference>
<feature type="compositionally biased region" description="Basic and acidic residues" evidence="1">
    <location>
        <begin position="241"/>
        <end position="259"/>
    </location>
</feature>
<evidence type="ECO:0000313" key="3">
    <source>
        <dbReference type="EMBL" id="KAF2659663.1"/>
    </source>
</evidence>
<proteinExistence type="predicted"/>
<feature type="chain" id="PRO_5025603643" evidence="2">
    <location>
        <begin position="20"/>
        <end position="259"/>
    </location>
</feature>
<evidence type="ECO:0000256" key="2">
    <source>
        <dbReference type="SAM" id="SignalP"/>
    </source>
</evidence>
<organism evidence="3 4">
    <name type="scientific">Lophiostoma macrostomum CBS 122681</name>
    <dbReference type="NCBI Taxonomy" id="1314788"/>
    <lineage>
        <taxon>Eukaryota</taxon>
        <taxon>Fungi</taxon>
        <taxon>Dikarya</taxon>
        <taxon>Ascomycota</taxon>
        <taxon>Pezizomycotina</taxon>
        <taxon>Dothideomycetes</taxon>
        <taxon>Pleosporomycetidae</taxon>
        <taxon>Pleosporales</taxon>
        <taxon>Lophiostomataceae</taxon>
        <taxon>Lophiostoma</taxon>
    </lineage>
</organism>
<dbReference type="OrthoDB" id="2748312at2759"/>
<gene>
    <name evidence="3" type="ORF">K491DRAFT_755195</name>
</gene>
<protein>
    <submittedName>
        <fullName evidence="3">Uncharacterized protein</fullName>
    </submittedName>
</protein>
<accession>A0A6A6TL29</accession>
<keyword evidence="2" id="KW-0732">Signal</keyword>
<sequence>MKSAVPRILLGTSVLGVLCGALPAALEKRRPGDSPATAVKITVDCTGQEDVCNADCFAILCYNIPNSAQWNKGNNAGNRKESGAARQPFKMSTEQREARGVHVLQSVLNAHGASAEETLMANTIQGGAGDLLVAVDAKENIALGGKIGSQLQHNLQPEDWYYRWFTNYGAMAPYCDALQSTPPDTSICKNQKKKPDDDVMNRAMVRTDEGTGSNPQRYNFHMYQEGDKWPGAGHFWPGGSSKREEPQKVENRESDSGAR</sequence>
<dbReference type="Proteomes" id="UP000799324">
    <property type="component" value="Unassembled WGS sequence"/>
</dbReference>
<dbReference type="AlphaFoldDB" id="A0A6A6TL29"/>
<feature type="region of interest" description="Disordered" evidence="1">
    <location>
        <begin position="229"/>
        <end position="259"/>
    </location>
</feature>
<feature type="signal peptide" evidence="2">
    <location>
        <begin position="1"/>
        <end position="19"/>
    </location>
</feature>
<evidence type="ECO:0000256" key="1">
    <source>
        <dbReference type="SAM" id="MobiDB-lite"/>
    </source>
</evidence>